<protein>
    <recommendedName>
        <fullName evidence="4">Transcription regulator of the Arc/MetJ class</fullName>
    </recommendedName>
</protein>
<sequence length="109" mass="11787">MRTNIDIDDDLMAAAMEAGGFKTKKEAVEEGLRLVRRRKVYDGLLALRGKLQWDDSDEGWAQAREEGATTLMVQEPVAPYATPGKAASAGKAQPAKPGKASARARSKRS</sequence>
<feature type="region of interest" description="Disordered" evidence="1">
    <location>
        <begin position="77"/>
        <end position="109"/>
    </location>
</feature>
<accession>A0A1L1PA34</accession>
<name>A0A1L1PA34_HYDIT</name>
<dbReference type="RefSeq" id="WP_009516638.1">
    <property type="nucleotide sequence ID" value="NZ_CCAE010000006.1"/>
</dbReference>
<evidence type="ECO:0000313" key="2">
    <source>
        <dbReference type="EMBL" id="CDN86768.1"/>
    </source>
</evidence>
<feature type="compositionally biased region" description="Low complexity" evidence="1">
    <location>
        <begin position="83"/>
        <end position="101"/>
    </location>
</feature>
<dbReference type="AlphaFoldDB" id="A0A1L1PA34"/>
<proteinExistence type="predicted"/>
<reference evidence="3" key="1">
    <citation type="submission" date="2014-02" db="EMBL/GenBank/DDBJ databases">
        <authorList>
            <person name="Gan H."/>
        </authorList>
    </citation>
    <scope>NUCLEOTIDE SEQUENCE [LARGE SCALE GENOMIC DNA]</scope>
    <source>
        <strain evidence="3">S1</strain>
    </source>
</reference>
<dbReference type="Pfam" id="PF09957">
    <property type="entry name" value="VapB_antitoxin"/>
    <property type="match status" value="1"/>
</dbReference>
<reference evidence="3" key="2">
    <citation type="submission" date="2014-11" db="EMBL/GenBank/DDBJ databases">
        <title>Draft genome sequence of Hydrogenophaga intermedia S1.</title>
        <authorList>
            <person name="Gan H.M."/>
            <person name="Chew T.H."/>
            <person name="Stolz A."/>
        </authorList>
    </citation>
    <scope>NUCLEOTIDE SEQUENCE [LARGE SCALE GENOMIC DNA]</scope>
    <source>
        <strain evidence="3">S1</strain>
    </source>
</reference>
<dbReference type="EMBL" id="CCAE010000006">
    <property type="protein sequence ID" value="CDN86768.1"/>
    <property type="molecule type" value="Genomic_DNA"/>
</dbReference>
<evidence type="ECO:0000256" key="1">
    <source>
        <dbReference type="SAM" id="MobiDB-lite"/>
    </source>
</evidence>
<dbReference type="InterPro" id="IPR019239">
    <property type="entry name" value="VapB_antitoxin"/>
</dbReference>
<evidence type="ECO:0000313" key="3">
    <source>
        <dbReference type="Proteomes" id="UP000028878"/>
    </source>
</evidence>
<evidence type="ECO:0008006" key="4">
    <source>
        <dbReference type="Google" id="ProtNLM"/>
    </source>
</evidence>
<organism evidence="2 3">
    <name type="scientific">Hydrogenophaga intermedia</name>
    <dbReference type="NCBI Taxonomy" id="65786"/>
    <lineage>
        <taxon>Bacteria</taxon>
        <taxon>Pseudomonadati</taxon>
        <taxon>Pseudomonadota</taxon>
        <taxon>Betaproteobacteria</taxon>
        <taxon>Burkholderiales</taxon>
        <taxon>Comamonadaceae</taxon>
        <taxon>Hydrogenophaga</taxon>
    </lineage>
</organism>
<keyword evidence="3" id="KW-1185">Reference proteome</keyword>
<dbReference type="Proteomes" id="UP000028878">
    <property type="component" value="Unassembled WGS sequence"/>
</dbReference>
<gene>
    <name evidence="2" type="ORF">BN948_01176</name>
</gene>